<dbReference type="SMART" id="SM00846">
    <property type="entry name" value="Gp_dh_N"/>
    <property type="match status" value="1"/>
</dbReference>
<dbReference type="EC" id="1.2.1.-" evidence="4"/>
<dbReference type="PRINTS" id="PR00078">
    <property type="entry name" value="G3PDHDRGNASE"/>
</dbReference>
<dbReference type="Proteomes" id="UP000253940">
    <property type="component" value="Chromosome"/>
</dbReference>
<dbReference type="NCBIfam" id="TIGR01534">
    <property type="entry name" value="GAPDH-I"/>
    <property type="match status" value="1"/>
</dbReference>
<dbReference type="InterPro" id="IPR020829">
    <property type="entry name" value="GlycerAld_3-P_DH_cat"/>
</dbReference>
<dbReference type="FunFam" id="3.30.360.10:FF:000002">
    <property type="entry name" value="Glyceraldehyde-3-phosphate dehydrogenase"/>
    <property type="match status" value="1"/>
</dbReference>
<organism evidence="6 7">
    <name type="scientific">Aquirhabdus parva</name>
    <dbReference type="NCBI Taxonomy" id="2283318"/>
    <lineage>
        <taxon>Bacteria</taxon>
        <taxon>Pseudomonadati</taxon>
        <taxon>Pseudomonadota</taxon>
        <taxon>Gammaproteobacteria</taxon>
        <taxon>Moraxellales</taxon>
        <taxon>Moraxellaceae</taxon>
        <taxon>Aquirhabdus</taxon>
    </lineage>
</organism>
<dbReference type="InterPro" id="IPR020828">
    <property type="entry name" value="GlycerAld_3-P_DH_NAD(P)-bd"/>
</dbReference>
<evidence type="ECO:0000256" key="4">
    <source>
        <dbReference type="RuleBase" id="RU361160"/>
    </source>
</evidence>
<dbReference type="InterPro" id="IPR020831">
    <property type="entry name" value="GlycerAld/Erythrose_P_DH"/>
</dbReference>
<dbReference type="Gene3D" id="3.30.360.10">
    <property type="entry name" value="Dihydrodipicolinate Reductase, domain 2"/>
    <property type="match status" value="1"/>
</dbReference>
<dbReference type="PROSITE" id="PS00071">
    <property type="entry name" value="GAPDH"/>
    <property type="match status" value="1"/>
</dbReference>
<dbReference type="CDD" id="cd05214">
    <property type="entry name" value="GAPDH_I_N"/>
    <property type="match status" value="1"/>
</dbReference>
<reference evidence="6 7" key="1">
    <citation type="submission" date="2018-07" db="EMBL/GenBank/DDBJ databases">
        <title>Genome sequencing of Moraxellaceae gen. HYN0046.</title>
        <authorList>
            <person name="Kim M."/>
            <person name="Yi H."/>
        </authorList>
    </citation>
    <scope>NUCLEOTIDE SEQUENCE [LARGE SCALE GENOMIC DNA]</scope>
    <source>
        <strain evidence="6 7">HYN0046</strain>
    </source>
</reference>
<keyword evidence="2 4" id="KW-0560">Oxidoreductase</keyword>
<evidence type="ECO:0000256" key="2">
    <source>
        <dbReference type="ARBA" id="ARBA00023002"/>
    </source>
</evidence>
<dbReference type="InterPro" id="IPR006424">
    <property type="entry name" value="Glyceraldehyde-3-P_DH_1"/>
</dbReference>
<dbReference type="AlphaFoldDB" id="A0A345P6Q7"/>
<comment type="similarity">
    <text evidence="1 3">Belongs to the glyceraldehyde-3-phosphate dehydrogenase family.</text>
</comment>
<dbReference type="Pfam" id="PF02800">
    <property type="entry name" value="Gp_dh_C"/>
    <property type="match status" value="1"/>
</dbReference>
<sequence>MKELSVTDSTQPNNTVALTQEHWGRWKNREEIAERMIAIIGRLYRENDVVVSVYGRSLVNMSVIQILKAHRRVRMIAGDLSVVDTMPILEALAECGKLTSCEVDLGKLARAAGETGTAAKELLSAALAVLPAQSERAEPKDVVLYGFGRIGRILARLIIEQAGLGRGLRLRAIVVRKSSEGDLQKRASLLRRDSVHGSFQGTISVDEENEAIIANGNYIKVIYAGSPSEVDYTVYGIKDALLIDNTGKWRDVEGLSVHLTCPGIKRVILTAPSKGEMKNVVYGVNHTDIIDSDQIISAASCTTNAITPILKVIHDKFTVLNGHVETVHSFTNDQNLTDNYHKADRRGRAATLNMVITETGAAKAVAKALPALKGKLTGNSVRVPTPNVSLAILNLNLETETTREEINEYIRQISVYSNLQGQIDYTNSSEVVSSDFIGSRSAGVFDAQATIVSGNHATLYVWYDNEVGYSCQVLRIVEQMAGVQYPHFPLETVSA</sequence>
<dbReference type="GO" id="GO:0006006">
    <property type="term" value="P:glucose metabolic process"/>
    <property type="evidence" value="ECO:0007669"/>
    <property type="project" value="InterPro"/>
</dbReference>
<dbReference type="EMBL" id="CP031222">
    <property type="protein sequence ID" value="AXI02966.1"/>
    <property type="molecule type" value="Genomic_DNA"/>
</dbReference>
<name>A0A345P6Q7_9GAMM</name>
<gene>
    <name evidence="6" type="ORF">HYN46_09015</name>
</gene>
<dbReference type="Pfam" id="PF00044">
    <property type="entry name" value="Gp_dh_N"/>
    <property type="match status" value="1"/>
</dbReference>
<dbReference type="SUPFAM" id="SSF51735">
    <property type="entry name" value="NAD(P)-binding Rossmann-fold domains"/>
    <property type="match status" value="1"/>
</dbReference>
<dbReference type="KEGG" id="mbah:HYN46_09015"/>
<dbReference type="GO" id="GO:0016620">
    <property type="term" value="F:oxidoreductase activity, acting on the aldehyde or oxo group of donors, NAD or NADP as acceptor"/>
    <property type="evidence" value="ECO:0007669"/>
    <property type="project" value="InterPro"/>
</dbReference>
<dbReference type="NCBIfam" id="NF006139">
    <property type="entry name" value="PRK08289.1"/>
    <property type="match status" value="1"/>
</dbReference>
<evidence type="ECO:0000313" key="6">
    <source>
        <dbReference type="EMBL" id="AXI02966.1"/>
    </source>
</evidence>
<feature type="domain" description="Glyceraldehyde 3-phosphate dehydrogenase NAD(P) binding" evidence="5">
    <location>
        <begin position="140"/>
        <end position="301"/>
    </location>
</feature>
<dbReference type="InterPro" id="IPR036291">
    <property type="entry name" value="NAD(P)-bd_dom_sf"/>
</dbReference>
<evidence type="ECO:0000259" key="5">
    <source>
        <dbReference type="SMART" id="SM00846"/>
    </source>
</evidence>
<dbReference type="OrthoDB" id="9803304at2"/>
<evidence type="ECO:0000256" key="3">
    <source>
        <dbReference type="RuleBase" id="RU000397"/>
    </source>
</evidence>
<dbReference type="InterPro" id="IPR020830">
    <property type="entry name" value="GlycerAld_3-P_DH_AS"/>
</dbReference>
<dbReference type="PANTHER" id="PTHR43454:SF1">
    <property type="entry name" value="GLYCERALDEHYDE 3-PHOSPHATE DEHYDROGENASE NAD(P) BINDING DOMAIN-CONTAINING PROTEIN"/>
    <property type="match status" value="1"/>
</dbReference>
<keyword evidence="7" id="KW-1185">Reference proteome</keyword>
<dbReference type="Gene3D" id="3.40.50.720">
    <property type="entry name" value="NAD(P)-binding Rossmann-like Domain"/>
    <property type="match status" value="1"/>
</dbReference>
<evidence type="ECO:0000313" key="7">
    <source>
        <dbReference type="Proteomes" id="UP000253940"/>
    </source>
</evidence>
<dbReference type="PANTHER" id="PTHR43454">
    <property type="entry name" value="GLYCERALDEHYDE-3-PHOSPHATE DEHYDROGENASE"/>
    <property type="match status" value="1"/>
</dbReference>
<protein>
    <recommendedName>
        <fullName evidence="4">Glyceraldehyde-3-phosphate dehydrogenase</fullName>
        <ecNumber evidence="4">1.2.1.-</ecNumber>
    </recommendedName>
</protein>
<accession>A0A345P6Q7</accession>
<evidence type="ECO:0000256" key="1">
    <source>
        <dbReference type="ARBA" id="ARBA00007406"/>
    </source>
</evidence>
<proteinExistence type="inferred from homology"/>
<dbReference type="CDD" id="cd18126">
    <property type="entry name" value="GAPDH_I_C"/>
    <property type="match status" value="1"/>
</dbReference>
<dbReference type="SUPFAM" id="SSF55347">
    <property type="entry name" value="Glyceraldehyde-3-phosphate dehydrogenase-like, C-terminal domain"/>
    <property type="match status" value="1"/>
</dbReference>
<dbReference type="GO" id="GO:0050661">
    <property type="term" value="F:NADP binding"/>
    <property type="evidence" value="ECO:0007669"/>
    <property type="project" value="InterPro"/>
</dbReference>
<dbReference type="GO" id="GO:0051287">
    <property type="term" value="F:NAD binding"/>
    <property type="evidence" value="ECO:0007669"/>
    <property type="project" value="InterPro"/>
</dbReference>